<evidence type="ECO:0000313" key="1">
    <source>
        <dbReference type="EMBL" id="KAK9319827.1"/>
    </source>
</evidence>
<gene>
    <name evidence="1" type="ORF">V1517DRAFT_331263</name>
</gene>
<dbReference type="Proteomes" id="UP001489719">
    <property type="component" value="Unassembled WGS sequence"/>
</dbReference>
<accession>A0ACC3TG31</accession>
<keyword evidence="2" id="KW-1185">Reference proteome</keyword>
<sequence length="260" mass="28603">MVFPYKHFLIIGATSGIGQAMAAKLIEAGVKVTAVGRRKDRLEDFVSRYGQSRAKAVPFDISKKEKIPQFAADVMRTSPDIDCIFLNAGIQHPYDFSHPEDVDLEQFNSEIDVNFLSFVALSHAFLPFLTSKQSQTSFIFTGSNLAIVPAAMLPAYSASKAALNAFVLCLRDQLRHTNVQVIEVSPPPVQTELHDYMGEEAGRSLGMPLNVFTEEAYRGLAAGRDQIVIGSIGPAETFIEIIDKRRSAFIALAKMMRGES</sequence>
<comment type="caution">
    <text evidence="1">The sequence shown here is derived from an EMBL/GenBank/DDBJ whole genome shotgun (WGS) entry which is preliminary data.</text>
</comment>
<protein>
    <submittedName>
        <fullName evidence="1">NADP(+)-dependent dehydrogenase</fullName>
    </submittedName>
</protein>
<proteinExistence type="predicted"/>
<organism evidence="1 2">
    <name type="scientific">Lipomyces orientalis</name>
    <dbReference type="NCBI Taxonomy" id="1233043"/>
    <lineage>
        <taxon>Eukaryota</taxon>
        <taxon>Fungi</taxon>
        <taxon>Dikarya</taxon>
        <taxon>Ascomycota</taxon>
        <taxon>Saccharomycotina</taxon>
        <taxon>Lipomycetes</taxon>
        <taxon>Lipomycetales</taxon>
        <taxon>Lipomycetaceae</taxon>
        <taxon>Lipomyces</taxon>
    </lineage>
</organism>
<reference evidence="2" key="1">
    <citation type="journal article" date="2024" name="Front. Bioeng. Biotechnol.">
        <title>Genome-scale model development and genomic sequencing of the oleaginous clade Lipomyces.</title>
        <authorList>
            <person name="Czajka J.J."/>
            <person name="Han Y."/>
            <person name="Kim J."/>
            <person name="Mondo S.J."/>
            <person name="Hofstad B.A."/>
            <person name="Robles A."/>
            <person name="Haridas S."/>
            <person name="Riley R."/>
            <person name="LaButti K."/>
            <person name="Pangilinan J."/>
            <person name="Andreopoulos W."/>
            <person name="Lipzen A."/>
            <person name="Yan J."/>
            <person name="Wang M."/>
            <person name="Ng V."/>
            <person name="Grigoriev I.V."/>
            <person name="Spatafora J.W."/>
            <person name="Magnuson J.K."/>
            <person name="Baker S.E."/>
            <person name="Pomraning K.R."/>
        </authorList>
    </citation>
    <scope>NUCLEOTIDE SEQUENCE [LARGE SCALE GENOMIC DNA]</scope>
    <source>
        <strain evidence="2">CBS 10300</strain>
    </source>
</reference>
<dbReference type="EMBL" id="MU970159">
    <property type="protein sequence ID" value="KAK9319827.1"/>
    <property type="molecule type" value="Genomic_DNA"/>
</dbReference>
<name>A0ACC3TG31_9ASCO</name>
<evidence type="ECO:0000313" key="2">
    <source>
        <dbReference type="Proteomes" id="UP001489719"/>
    </source>
</evidence>